<accession>A0A6N9YKC1</accession>
<gene>
    <name evidence="8" type="ORF">G1H11_08315</name>
</gene>
<dbReference type="InterPro" id="IPR051784">
    <property type="entry name" value="Nod_factor_ABC_transporter"/>
</dbReference>
<feature type="domain" description="ABC transmembrane type-2" evidence="7">
    <location>
        <begin position="39"/>
        <end position="274"/>
    </location>
</feature>
<keyword evidence="5" id="KW-0046">Antibiotic resistance</keyword>
<dbReference type="PANTHER" id="PTHR43229:SF2">
    <property type="entry name" value="NODULATION PROTEIN J"/>
    <property type="match status" value="1"/>
</dbReference>
<dbReference type="PANTHER" id="PTHR43229">
    <property type="entry name" value="NODULATION PROTEIN J"/>
    <property type="match status" value="1"/>
</dbReference>
<protein>
    <recommendedName>
        <fullName evidence="6">Transport permease protein</fullName>
    </recommendedName>
</protein>
<dbReference type="InterPro" id="IPR047817">
    <property type="entry name" value="ABC2_TM_bact-type"/>
</dbReference>
<keyword evidence="6" id="KW-1003">Cell membrane</keyword>
<evidence type="ECO:0000256" key="1">
    <source>
        <dbReference type="ARBA" id="ARBA00004141"/>
    </source>
</evidence>
<reference evidence="8 9" key="1">
    <citation type="submission" date="2020-02" db="EMBL/GenBank/DDBJ databases">
        <authorList>
            <person name="Li X.-J."/>
            <person name="Feng X.-M."/>
        </authorList>
    </citation>
    <scope>NUCLEOTIDE SEQUENCE [LARGE SCALE GENOMIC DNA]</scope>
    <source>
        <strain evidence="8 9">CGMCC 4.7225</strain>
    </source>
</reference>
<dbReference type="PIRSF" id="PIRSF006648">
    <property type="entry name" value="DrrB"/>
    <property type="match status" value="1"/>
</dbReference>
<dbReference type="EMBL" id="JAAGOB010000004">
    <property type="protein sequence ID" value="NED95318.1"/>
    <property type="molecule type" value="Genomic_DNA"/>
</dbReference>
<proteinExistence type="inferred from homology"/>
<dbReference type="GO" id="GO:0140359">
    <property type="term" value="F:ABC-type transporter activity"/>
    <property type="evidence" value="ECO:0007669"/>
    <property type="project" value="InterPro"/>
</dbReference>
<feature type="transmembrane region" description="Helical" evidence="6">
    <location>
        <begin position="79"/>
        <end position="97"/>
    </location>
</feature>
<dbReference type="GO" id="GO:0046677">
    <property type="term" value="P:response to antibiotic"/>
    <property type="evidence" value="ECO:0007669"/>
    <property type="project" value="UniProtKB-KW"/>
</dbReference>
<dbReference type="InterPro" id="IPR000412">
    <property type="entry name" value="ABC_2_transport"/>
</dbReference>
<evidence type="ECO:0000256" key="2">
    <source>
        <dbReference type="ARBA" id="ARBA00022692"/>
    </source>
</evidence>
<keyword evidence="3 6" id="KW-1133">Transmembrane helix</keyword>
<name>A0A6N9YKC1_9ACTN</name>
<comment type="caution">
    <text evidence="8">The sequence shown here is derived from an EMBL/GenBank/DDBJ whole genome shotgun (WGS) entry which is preliminary data.</text>
</comment>
<dbReference type="AlphaFoldDB" id="A0A6N9YKC1"/>
<dbReference type="PROSITE" id="PS51012">
    <property type="entry name" value="ABC_TM2"/>
    <property type="match status" value="1"/>
</dbReference>
<evidence type="ECO:0000313" key="8">
    <source>
        <dbReference type="EMBL" id="NED95318.1"/>
    </source>
</evidence>
<evidence type="ECO:0000256" key="5">
    <source>
        <dbReference type="ARBA" id="ARBA00023251"/>
    </source>
</evidence>
<comment type="subcellular location">
    <subcellularLocation>
        <location evidence="6">Cell membrane</location>
        <topology evidence="6">Multi-pass membrane protein</topology>
    </subcellularLocation>
    <subcellularLocation>
        <location evidence="1">Membrane</location>
        <topology evidence="1">Multi-pass membrane protein</topology>
    </subcellularLocation>
</comment>
<evidence type="ECO:0000256" key="6">
    <source>
        <dbReference type="RuleBase" id="RU361157"/>
    </source>
</evidence>
<organism evidence="8 9">
    <name type="scientific">Phytoactinopolyspora alkaliphila</name>
    <dbReference type="NCBI Taxonomy" id="1783498"/>
    <lineage>
        <taxon>Bacteria</taxon>
        <taxon>Bacillati</taxon>
        <taxon>Actinomycetota</taxon>
        <taxon>Actinomycetes</taxon>
        <taxon>Jiangellales</taxon>
        <taxon>Jiangellaceae</taxon>
        <taxon>Phytoactinopolyspora</taxon>
    </lineage>
</organism>
<dbReference type="Pfam" id="PF01061">
    <property type="entry name" value="ABC2_membrane"/>
    <property type="match status" value="1"/>
</dbReference>
<feature type="transmembrane region" description="Helical" evidence="6">
    <location>
        <begin position="41"/>
        <end position="59"/>
    </location>
</feature>
<evidence type="ECO:0000259" key="7">
    <source>
        <dbReference type="PROSITE" id="PS51012"/>
    </source>
</evidence>
<feature type="transmembrane region" description="Helical" evidence="6">
    <location>
        <begin position="118"/>
        <end position="142"/>
    </location>
</feature>
<feature type="transmembrane region" description="Helical" evidence="6">
    <location>
        <begin position="248"/>
        <end position="268"/>
    </location>
</feature>
<dbReference type="GO" id="GO:0043190">
    <property type="term" value="C:ATP-binding cassette (ABC) transporter complex"/>
    <property type="evidence" value="ECO:0007669"/>
    <property type="project" value="InterPro"/>
</dbReference>
<evidence type="ECO:0000256" key="3">
    <source>
        <dbReference type="ARBA" id="ARBA00022989"/>
    </source>
</evidence>
<dbReference type="Proteomes" id="UP000469185">
    <property type="component" value="Unassembled WGS sequence"/>
</dbReference>
<feature type="transmembrane region" description="Helical" evidence="6">
    <location>
        <begin position="154"/>
        <end position="177"/>
    </location>
</feature>
<keyword evidence="6" id="KW-0813">Transport</keyword>
<dbReference type="InterPro" id="IPR013525">
    <property type="entry name" value="ABC2_TM"/>
</dbReference>
<keyword evidence="2 6" id="KW-0812">Transmembrane</keyword>
<evidence type="ECO:0000256" key="4">
    <source>
        <dbReference type="ARBA" id="ARBA00023136"/>
    </source>
</evidence>
<feature type="transmembrane region" description="Helical" evidence="6">
    <location>
        <begin position="184"/>
        <end position="202"/>
    </location>
</feature>
<keyword evidence="9" id="KW-1185">Reference proteome</keyword>
<dbReference type="RefSeq" id="WP_163817993.1">
    <property type="nucleotide sequence ID" value="NZ_JAAGOB010000004.1"/>
</dbReference>
<keyword evidence="4 6" id="KW-0472">Membrane</keyword>
<evidence type="ECO:0000313" key="9">
    <source>
        <dbReference type="Proteomes" id="UP000469185"/>
    </source>
</evidence>
<sequence>MTTLQPSTFITAGGRMKRLLADSSAMTWRGFAQWARTPGQFAVGLAFPVMMLVMFAYFLGGGMAVEGGGNYTEFLVPGMFALTMAFGLEGTMTSITQDINKGVLDRFRSMPIAQSSMLVGRSLLDMINSAASLAVMVGAGLLMGWRWHGTLTEALAALGLLLLLRFAMLWVGIYLGLVAGRSELVQAVQILTWPVVFLSNAFTSPETMPAWMGTIAEWNPMSATAGAVRELFANPGWTVTGSWVTDNVVLMAVVWPIALMLVFAPLAVRKFTALSR</sequence>
<comment type="similarity">
    <text evidence="6">Belongs to the ABC-2 integral membrane protein family.</text>
</comment>